<dbReference type="GO" id="GO:0016020">
    <property type="term" value="C:membrane"/>
    <property type="evidence" value="ECO:0007669"/>
    <property type="project" value="UniProtKB-SubCell"/>
</dbReference>
<gene>
    <name evidence="9" type="primary">LOC116295135</name>
</gene>
<evidence type="ECO:0000256" key="6">
    <source>
        <dbReference type="ARBA" id="ARBA00023315"/>
    </source>
</evidence>
<dbReference type="OrthoDB" id="286734at2759"/>
<keyword evidence="4 7" id="KW-1133">Transmembrane helix</keyword>
<dbReference type="PANTHER" id="PTHR13906:SF4">
    <property type="entry name" value="LYSOPHOSPHOLIPID ACYLTRANSFERASE 6"/>
    <property type="match status" value="1"/>
</dbReference>
<proteinExistence type="predicted"/>
<dbReference type="Pfam" id="PF03062">
    <property type="entry name" value="MBOAT"/>
    <property type="match status" value="1"/>
</dbReference>
<name>A0A6P8HQS8_ACTTE</name>
<keyword evidence="3 7" id="KW-0812">Transmembrane</keyword>
<evidence type="ECO:0000256" key="5">
    <source>
        <dbReference type="ARBA" id="ARBA00023136"/>
    </source>
</evidence>
<evidence type="ECO:0000313" key="9">
    <source>
        <dbReference type="RefSeq" id="XP_031558739.1"/>
    </source>
</evidence>
<dbReference type="Proteomes" id="UP000515163">
    <property type="component" value="Unplaced"/>
</dbReference>
<keyword evidence="5 7" id="KW-0472">Membrane</keyword>
<dbReference type="GO" id="GO:0030258">
    <property type="term" value="P:lipid modification"/>
    <property type="evidence" value="ECO:0007669"/>
    <property type="project" value="TreeGrafter"/>
</dbReference>
<comment type="subcellular location">
    <subcellularLocation>
        <location evidence="1">Membrane</location>
        <topology evidence="1">Multi-pass membrane protein</topology>
    </subcellularLocation>
</comment>
<evidence type="ECO:0000256" key="1">
    <source>
        <dbReference type="ARBA" id="ARBA00004141"/>
    </source>
</evidence>
<feature type="transmembrane region" description="Helical" evidence="7">
    <location>
        <begin position="21"/>
        <end position="41"/>
    </location>
</feature>
<dbReference type="InterPro" id="IPR049941">
    <property type="entry name" value="LPLAT_7/PORCN-like"/>
</dbReference>
<dbReference type="KEGG" id="aten:116295135"/>
<feature type="transmembrane region" description="Helical" evidence="7">
    <location>
        <begin position="61"/>
        <end position="85"/>
    </location>
</feature>
<reference evidence="9" key="1">
    <citation type="submission" date="2025-08" db="UniProtKB">
        <authorList>
            <consortium name="RefSeq"/>
        </authorList>
    </citation>
    <scope>IDENTIFICATION</scope>
    <source>
        <tissue evidence="9">Tentacle</tissue>
    </source>
</reference>
<accession>A0A6P8HQS8</accession>
<keyword evidence="6" id="KW-0012">Acyltransferase</keyword>
<organism evidence="8 9">
    <name type="scientific">Actinia tenebrosa</name>
    <name type="common">Australian red waratah sea anemone</name>
    <dbReference type="NCBI Taxonomy" id="6105"/>
    <lineage>
        <taxon>Eukaryota</taxon>
        <taxon>Metazoa</taxon>
        <taxon>Cnidaria</taxon>
        <taxon>Anthozoa</taxon>
        <taxon>Hexacorallia</taxon>
        <taxon>Actiniaria</taxon>
        <taxon>Actiniidae</taxon>
        <taxon>Actinia</taxon>
    </lineage>
</organism>
<dbReference type="PANTHER" id="PTHR13906">
    <property type="entry name" value="PORCUPINE"/>
    <property type="match status" value="1"/>
</dbReference>
<evidence type="ECO:0000313" key="8">
    <source>
        <dbReference type="Proteomes" id="UP000515163"/>
    </source>
</evidence>
<feature type="transmembrane region" description="Helical" evidence="7">
    <location>
        <begin position="437"/>
        <end position="455"/>
    </location>
</feature>
<feature type="transmembrane region" description="Helical" evidence="7">
    <location>
        <begin position="97"/>
        <end position="115"/>
    </location>
</feature>
<feature type="transmembrane region" description="Helical" evidence="7">
    <location>
        <begin position="403"/>
        <end position="425"/>
    </location>
</feature>
<evidence type="ECO:0000256" key="2">
    <source>
        <dbReference type="ARBA" id="ARBA00022679"/>
    </source>
</evidence>
<evidence type="ECO:0000256" key="3">
    <source>
        <dbReference type="ARBA" id="ARBA00022692"/>
    </source>
</evidence>
<keyword evidence="2" id="KW-0808">Transferase</keyword>
<evidence type="ECO:0000256" key="7">
    <source>
        <dbReference type="SAM" id="Phobius"/>
    </source>
</evidence>
<dbReference type="GeneID" id="116295135"/>
<protein>
    <submittedName>
        <fullName evidence="9">Lysophospholipid acyltransferase 1-like</fullName>
    </submittedName>
</protein>
<dbReference type="InParanoid" id="A0A6P8HQS8"/>
<dbReference type="GO" id="GO:0016746">
    <property type="term" value="F:acyltransferase activity"/>
    <property type="evidence" value="ECO:0007669"/>
    <property type="project" value="UniProtKB-KW"/>
</dbReference>
<feature type="transmembrane region" description="Helical" evidence="7">
    <location>
        <begin position="363"/>
        <end position="382"/>
    </location>
</feature>
<dbReference type="AlphaFoldDB" id="A0A6P8HQS8"/>
<dbReference type="FunCoup" id="A0A6P8HQS8">
    <property type="interactions" value="1314"/>
</dbReference>
<dbReference type="InterPro" id="IPR004299">
    <property type="entry name" value="MBOAT_fam"/>
</dbReference>
<keyword evidence="8" id="KW-1185">Reference proteome</keyword>
<evidence type="ECO:0000256" key="4">
    <source>
        <dbReference type="ARBA" id="ARBA00022989"/>
    </source>
</evidence>
<sequence length="511" mass="58428">MWSLLKLNEHVARMTKQPVTVVNVVSCLVFSIIFGHFYRIILHPRRVPPSVRHLVGLSLGFAFGWLCLKSDLLILVLICALCYILTCKIHPTAVHKVVFGVSFSILLVAQIYRMVLSYGTNHFDYTGRLMVIVQRLTYVAFSLHDGVGRKESELNDEQKKDKIEKPPSILEYFGYMFHYSGFLVGPSCTYVQYIDFIEGKDIERARSNSKGKRKDPSPWKFIRTKLLSSAFFAVGFGLISPRFNITLNGDPDFIGRTSFLRRIWYAWVSIAALRFKYYLAFALGELGLVSCGLGFSGYDEEGNEEWENARNLNAWNVEFPTSLKMVVDNWNVSTAKWLRRTVHARVPYQKAALTFATSVIWHGLYPGYFLVATASLLLNQVSKAVRRAYGHVYNDLSSIGQQILLLLQIAVNILLLTYCTIPFPLLTFDLGYQFFKSMHFFGHIVCCLGLVFFYMRSQPRPKPKEPTLSTSNTNHVIKPELQLTQERNGARLLNNNPLHLRQNQSHFKGSF</sequence>
<dbReference type="RefSeq" id="XP_031558739.1">
    <property type="nucleotide sequence ID" value="XM_031702879.1"/>
</dbReference>
<feature type="transmembrane region" description="Helical" evidence="7">
    <location>
        <begin position="264"/>
        <end position="283"/>
    </location>
</feature>